<keyword evidence="2" id="KW-1185">Reference proteome</keyword>
<accession>A0A0D9XWP3</accession>
<dbReference type="Gramene" id="LPERR12G02150.1">
    <property type="protein sequence ID" value="LPERR12G02150.1"/>
    <property type="gene ID" value="LPERR12G02150"/>
</dbReference>
<reference evidence="2" key="2">
    <citation type="submission" date="2013-12" db="EMBL/GenBank/DDBJ databases">
        <authorList>
            <person name="Yu Y."/>
            <person name="Lee S."/>
            <person name="de Baynast K."/>
            <person name="Wissotski M."/>
            <person name="Liu L."/>
            <person name="Talag J."/>
            <person name="Goicoechea J."/>
            <person name="Angelova A."/>
            <person name="Jetty R."/>
            <person name="Kudrna D."/>
            <person name="Golser W."/>
            <person name="Rivera L."/>
            <person name="Zhang J."/>
            <person name="Wing R."/>
        </authorList>
    </citation>
    <scope>NUCLEOTIDE SEQUENCE</scope>
</reference>
<dbReference type="Proteomes" id="UP000032180">
    <property type="component" value="Chromosome 12"/>
</dbReference>
<dbReference type="HOGENOM" id="CLU_2515903_0_0_1"/>
<evidence type="ECO:0000313" key="2">
    <source>
        <dbReference type="Proteomes" id="UP000032180"/>
    </source>
</evidence>
<dbReference type="AlphaFoldDB" id="A0A0D9XWP3"/>
<proteinExistence type="predicted"/>
<sequence length="85" mass="9083">MAEPQPQARGTGRYLIDAGNGEGRRRVLDSRGRKHLGAAAAAGELGKTVACICPPDEYCTTSSPNTQQCNISRHQIISEQSVSDQ</sequence>
<organism evidence="1 2">
    <name type="scientific">Leersia perrieri</name>
    <dbReference type="NCBI Taxonomy" id="77586"/>
    <lineage>
        <taxon>Eukaryota</taxon>
        <taxon>Viridiplantae</taxon>
        <taxon>Streptophyta</taxon>
        <taxon>Embryophyta</taxon>
        <taxon>Tracheophyta</taxon>
        <taxon>Spermatophyta</taxon>
        <taxon>Magnoliopsida</taxon>
        <taxon>Liliopsida</taxon>
        <taxon>Poales</taxon>
        <taxon>Poaceae</taxon>
        <taxon>BOP clade</taxon>
        <taxon>Oryzoideae</taxon>
        <taxon>Oryzeae</taxon>
        <taxon>Oryzinae</taxon>
        <taxon>Leersia</taxon>
    </lineage>
</organism>
<reference evidence="1" key="3">
    <citation type="submission" date="2015-04" db="UniProtKB">
        <authorList>
            <consortium name="EnsemblPlants"/>
        </authorList>
    </citation>
    <scope>IDENTIFICATION</scope>
</reference>
<dbReference type="EnsemblPlants" id="LPERR12G02150.1">
    <property type="protein sequence ID" value="LPERR12G02150.1"/>
    <property type="gene ID" value="LPERR12G02150"/>
</dbReference>
<evidence type="ECO:0000313" key="1">
    <source>
        <dbReference type="EnsemblPlants" id="LPERR12G02150.1"/>
    </source>
</evidence>
<protein>
    <submittedName>
        <fullName evidence="1">Uncharacterized protein</fullName>
    </submittedName>
</protein>
<name>A0A0D9XWP3_9ORYZ</name>
<reference evidence="1 2" key="1">
    <citation type="submission" date="2012-08" db="EMBL/GenBank/DDBJ databases">
        <title>Oryza genome evolution.</title>
        <authorList>
            <person name="Wing R.A."/>
        </authorList>
    </citation>
    <scope>NUCLEOTIDE SEQUENCE</scope>
</reference>